<proteinExistence type="predicted"/>
<dbReference type="GO" id="GO:0016020">
    <property type="term" value="C:membrane"/>
    <property type="evidence" value="ECO:0007669"/>
    <property type="project" value="TreeGrafter"/>
</dbReference>
<keyword evidence="1" id="KW-0378">Hydrolase</keyword>
<protein>
    <submittedName>
        <fullName evidence="3">Pimeloyl-ACP methyl ester carboxylesterase</fullName>
    </submittedName>
</protein>
<evidence type="ECO:0000313" key="3">
    <source>
        <dbReference type="EMBL" id="NYJ06497.1"/>
    </source>
</evidence>
<reference evidence="3 4" key="1">
    <citation type="submission" date="2020-07" db="EMBL/GenBank/DDBJ databases">
        <title>Sequencing the genomes of 1000 actinobacteria strains.</title>
        <authorList>
            <person name="Klenk H.-P."/>
        </authorList>
    </citation>
    <scope>NUCLEOTIDE SEQUENCE [LARGE SCALE GENOMIC DNA]</scope>
    <source>
        <strain evidence="3 4">DSM 104001</strain>
    </source>
</reference>
<comment type="caution">
    <text evidence="3">The sequence shown here is derived from an EMBL/GenBank/DDBJ whole genome shotgun (WGS) entry which is preliminary data.</text>
</comment>
<dbReference type="PANTHER" id="PTHR43798:SF31">
    <property type="entry name" value="AB HYDROLASE SUPERFAMILY PROTEIN YCLE"/>
    <property type="match status" value="1"/>
</dbReference>
<dbReference type="InterPro" id="IPR029058">
    <property type="entry name" value="AB_hydrolase_fold"/>
</dbReference>
<keyword evidence="4" id="KW-1185">Reference proteome</keyword>
<dbReference type="PRINTS" id="PR00412">
    <property type="entry name" value="EPOXHYDRLASE"/>
</dbReference>
<dbReference type="InterPro" id="IPR000073">
    <property type="entry name" value="AB_hydrolase_1"/>
</dbReference>
<dbReference type="AlphaFoldDB" id="A0A853CGC5"/>
<dbReference type="InterPro" id="IPR050266">
    <property type="entry name" value="AB_hydrolase_sf"/>
</dbReference>
<gene>
    <name evidence="3" type="ORF">GGQ55_002775</name>
</gene>
<dbReference type="Pfam" id="PF00561">
    <property type="entry name" value="Abhydrolase_1"/>
    <property type="match status" value="1"/>
</dbReference>
<evidence type="ECO:0000256" key="1">
    <source>
        <dbReference type="ARBA" id="ARBA00022801"/>
    </source>
</evidence>
<dbReference type="PANTHER" id="PTHR43798">
    <property type="entry name" value="MONOACYLGLYCEROL LIPASE"/>
    <property type="match status" value="1"/>
</dbReference>
<dbReference type="Proteomes" id="UP000541969">
    <property type="component" value="Unassembled WGS sequence"/>
</dbReference>
<name>A0A853CGC5_9ACTN</name>
<dbReference type="RefSeq" id="WP_179717653.1">
    <property type="nucleotide sequence ID" value="NZ_JACBZT010000001.1"/>
</dbReference>
<dbReference type="GO" id="GO:0016787">
    <property type="term" value="F:hydrolase activity"/>
    <property type="evidence" value="ECO:0007669"/>
    <property type="project" value="UniProtKB-KW"/>
</dbReference>
<accession>A0A853CGC5</accession>
<feature type="domain" description="AB hydrolase-1" evidence="2">
    <location>
        <begin position="37"/>
        <end position="138"/>
    </location>
</feature>
<organism evidence="3 4">
    <name type="scientific">Petropleomorpha daqingensis</name>
    <dbReference type="NCBI Taxonomy" id="2026353"/>
    <lineage>
        <taxon>Bacteria</taxon>
        <taxon>Bacillati</taxon>
        <taxon>Actinomycetota</taxon>
        <taxon>Actinomycetes</taxon>
        <taxon>Geodermatophilales</taxon>
        <taxon>Geodermatophilaceae</taxon>
        <taxon>Petropleomorpha</taxon>
    </lineage>
</organism>
<dbReference type="Gene3D" id="3.40.50.1820">
    <property type="entry name" value="alpha/beta hydrolase"/>
    <property type="match status" value="1"/>
</dbReference>
<sequence>MADHLLPGITATRVETPRLTQQVLAAEGTALSGPGDVVLFVHGNVSSSLFWQQPLLALAQTGRVRALAVDLRGYGGTDPEPIDASRGLRDWADDVAALVDTLGLDRVHLVGWSMGGGVVLQYLLDHPDRVASLALVAPVSPYGFGGTVGTDGRRVHENGCGSGAGGANPDFVAAIEAGDTGADSPTSPRSILRAFYVAPGSLPLDPQLEDVFVASMNTTRTGVDHYPGDAVTVDAWPGVAPGEKGVLNTMSPTVCDLSGIVDLPEKPPVLWLRGDADQIVSDTSVFDLAFLGSIGAVPGWPGAEEFPPQPMVTQTRAVLDRYAADGGAYREVVFPDVGHSPHVERPQEFVVALLEHLDVPAEQPANLT</sequence>
<dbReference type="InterPro" id="IPR000639">
    <property type="entry name" value="Epox_hydrolase-like"/>
</dbReference>
<evidence type="ECO:0000313" key="4">
    <source>
        <dbReference type="Proteomes" id="UP000541969"/>
    </source>
</evidence>
<dbReference type="SUPFAM" id="SSF53474">
    <property type="entry name" value="alpha/beta-Hydrolases"/>
    <property type="match status" value="1"/>
</dbReference>
<evidence type="ECO:0000259" key="2">
    <source>
        <dbReference type="Pfam" id="PF00561"/>
    </source>
</evidence>
<dbReference type="PRINTS" id="PR00111">
    <property type="entry name" value="ABHYDROLASE"/>
</dbReference>
<dbReference type="EMBL" id="JACBZT010000001">
    <property type="protein sequence ID" value="NYJ06497.1"/>
    <property type="molecule type" value="Genomic_DNA"/>
</dbReference>